<dbReference type="AlphaFoldDB" id="A0A173RP14"/>
<dbReference type="GeneID" id="42786096"/>
<reference evidence="2 3" key="1">
    <citation type="submission" date="2015-09" db="EMBL/GenBank/DDBJ databases">
        <authorList>
            <consortium name="Pathogen Informatics"/>
        </authorList>
    </citation>
    <scope>NUCLEOTIDE SEQUENCE [LARGE SCALE GENOMIC DNA]</scope>
    <source>
        <strain evidence="2 3">2789STDY5608891</strain>
    </source>
</reference>
<dbReference type="EMBL" id="CYYA01000003">
    <property type="protein sequence ID" value="CUM79740.1"/>
    <property type="molecule type" value="Genomic_DNA"/>
</dbReference>
<evidence type="ECO:0000313" key="2">
    <source>
        <dbReference type="EMBL" id="CUM79740.1"/>
    </source>
</evidence>
<sequence>MRKNGSVTVFFVLLLVLLASVLFAFLEAARVSCLKAEAHLCTGQAADAVRASYQPELWKDYHLLFWQQSGTDVDRFADLYQLQKDMVEKNQAVNVSHNNFFFLPVHSRAITVEQYQLATDSGGLAFRNQAADWVKKTIAGDSIDLIWKVVTNAETEQLEQSGIRQEQEVEDVLEQYGSKSEASGTLPGEQNPPEAELPSQPELSGLQEDPLIWMKKVQKKGILDLVMDGNKISEKETDWSEAVDSRQLQSGNWTEQASSGSVERMLFHLYCQGHFFNVTRNGNEKKLNYEMEYLIGGKTSDVANLKVVVRRLLLIREGINLAYLETDVQKSQEALTLALGVTSAVGNPELAEPVKHAILAAWAYAESVSDVRILLDGGHVSLIKTEAQWRTSLEHVGDCLNASADETSREGLGYESYLQILLWTVSEEKITMRAMNLIEKNLDVRMDNMVSRMTCSYEYEAVPLFWSFVQIGNGRLTSYYFSNQAQILFGL</sequence>
<dbReference type="OrthoDB" id="5135382at2"/>
<accession>A0A173RP14</accession>
<name>A0A173RP14_EUBRA</name>
<gene>
    <name evidence="2" type="ORF">ERS852448_00512</name>
</gene>
<dbReference type="InterPro" id="IPR043756">
    <property type="entry name" value="DUF5702"/>
</dbReference>
<evidence type="ECO:0000256" key="1">
    <source>
        <dbReference type="SAM" id="MobiDB-lite"/>
    </source>
</evidence>
<organism evidence="2 3">
    <name type="scientific">Eubacterium ramulus</name>
    <dbReference type="NCBI Taxonomy" id="39490"/>
    <lineage>
        <taxon>Bacteria</taxon>
        <taxon>Bacillati</taxon>
        <taxon>Bacillota</taxon>
        <taxon>Clostridia</taxon>
        <taxon>Eubacteriales</taxon>
        <taxon>Eubacteriaceae</taxon>
        <taxon>Eubacterium</taxon>
    </lineage>
</organism>
<dbReference type="Pfam" id="PF18960">
    <property type="entry name" value="DUF5702"/>
    <property type="match status" value="1"/>
</dbReference>
<dbReference type="Proteomes" id="UP000095492">
    <property type="component" value="Unassembled WGS sequence"/>
</dbReference>
<protein>
    <submittedName>
        <fullName evidence="2">Uncharacterized protein</fullName>
    </submittedName>
</protein>
<feature type="region of interest" description="Disordered" evidence="1">
    <location>
        <begin position="180"/>
        <end position="203"/>
    </location>
</feature>
<evidence type="ECO:0000313" key="3">
    <source>
        <dbReference type="Proteomes" id="UP000095492"/>
    </source>
</evidence>
<dbReference type="RefSeq" id="WP_021738606.1">
    <property type="nucleotide sequence ID" value="NZ_CABKSU010000037.1"/>
</dbReference>
<dbReference type="STRING" id="39490.ERS852448_00512"/>
<proteinExistence type="predicted"/>